<dbReference type="RefSeq" id="WP_105591610.1">
    <property type="nucleotide sequence ID" value="NZ_PDET01000002.1"/>
</dbReference>
<accession>A0A2S9IGX1</accession>
<evidence type="ECO:0000313" key="1">
    <source>
        <dbReference type="EMBL" id="PRD17028.1"/>
    </source>
</evidence>
<comment type="caution">
    <text evidence="1">The sequence shown here is derived from an EMBL/GenBank/DDBJ whole genome shotgun (WGS) entry which is preliminary data.</text>
</comment>
<dbReference type="Gene3D" id="2.40.128.500">
    <property type="entry name" value="YedD-like protein"/>
    <property type="match status" value="1"/>
</dbReference>
<gene>
    <name evidence="1" type="ORF">CQW29_05080</name>
</gene>
<dbReference type="Proteomes" id="UP000239181">
    <property type="component" value="Unassembled WGS sequence"/>
</dbReference>
<dbReference type="Pfam" id="PF13987">
    <property type="entry name" value="YedD"/>
    <property type="match status" value="1"/>
</dbReference>
<keyword evidence="2" id="KW-1185">Reference proteome</keyword>
<dbReference type="EMBL" id="PDET01000002">
    <property type="protein sequence ID" value="PRD17028.1"/>
    <property type="molecule type" value="Genomic_DNA"/>
</dbReference>
<organism evidence="1 2">
    <name type="scientific">Pantoea coffeiphila</name>
    <dbReference type="NCBI Taxonomy" id="1465635"/>
    <lineage>
        <taxon>Bacteria</taxon>
        <taxon>Pseudomonadati</taxon>
        <taxon>Pseudomonadota</taxon>
        <taxon>Gammaproteobacteria</taxon>
        <taxon>Enterobacterales</taxon>
        <taxon>Erwiniaceae</taxon>
        <taxon>Pantoea</taxon>
    </lineage>
</organism>
<evidence type="ECO:0008006" key="3">
    <source>
        <dbReference type="Google" id="ProtNLM"/>
    </source>
</evidence>
<dbReference type="InterPro" id="IPR025596">
    <property type="entry name" value="YedD"/>
</dbReference>
<name>A0A2S9IGX1_9GAMM</name>
<sequence>MKNWIIAGLAVTALSGCAQLEGYSSAVKTPPPASLVGNWQTMGPQKGLVSPEARASLIITAAGDTLDCRQWQRVIAKPGKTTLLDGDWVNINNQSRVMPLELNGSVLHYDKLTLSKVNQPTTECQKALADNAAPAAVQAAAEPTAAKSGKHYSGVFNRAN</sequence>
<dbReference type="AlphaFoldDB" id="A0A2S9IGX1"/>
<dbReference type="OrthoDB" id="6518935at2"/>
<reference evidence="1 2" key="1">
    <citation type="submission" date="2017-10" db="EMBL/GenBank/DDBJ databases">
        <title>Draft genome of two endophytic bacteria isolated from 'guarana' Paullinia cupana (Mart.) Ducke.</title>
        <authorList>
            <person name="Siqueira K.A."/>
            <person name="Liotti R.G."/>
            <person name="Mendes T.A."/>
            <person name="Soares M.A."/>
        </authorList>
    </citation>
    <scope>NUCLEOTIDE SEQUENCE [LARGE SCALE GENOMIC DNA]</scope>
    <source>
        <strain evidence="1 2">342</strain>
    </source>
</reference>
<dbReference type="NCBIfam" id="NF007705">
    <property type="entry name" value="PRK10397.1"/>
    <property type="match status" value="1"/>
</dbReference>
<dbReference type="InterPro" id="IPR038624">
    <property type="entry name" value="YedD-like_sf"/>
</dbReference>
<protein>
    <recommendedName>
        <fullName evidence="3">Lipoprotein</fullName>
    </recommendedName>
</protein>
<evidence type="ECO:0000313" key="2">
    <source>
        <dbReference type="Proteomes" id="UP000239181"/>
    </source>
</evidence>
<proteinExistence type="predicted"/>
<dbReference type="PROSITE" id="PS51257">
    <property type="entry name" value="PROKAR_LIPOPROTEIN"/>
    <property type="match status" value="1"/>
</dbReference>